<proteinExistence type="predicted"/>
<comment type="caution">
    <text evidence="1">The sequence shown here is derived from an EMBL/GenBank/DDBJ whole genome shotgun (WGS) entry which is preliminary data.</text>
</comment>
<dbReference type="Proteomes" id="UP000654482">
    <property type="component" value="Unassembled WGS sequence"/>
</dbReference>
<sequence>MLSKFSEGISYQTDLPLGAETDWVVFPLTVSVKDKSYSSALKLANEVSREAENELIVKEDLPCNLQLLDFDVTYKNFKVTIELRQQSNDEFNVLISEYVVLKFDAKGGFWQKAEIIAKVLDKLVNFARQYRSNKQVNIQILSGNTISKSIGAK</sequence>
<dbReference type="AlphaFoldDB" id="A0A8J7DY62"/>
<dbReference type="EMBL" id="JADEWZ010000028">
    <property type="protein sequence ID" value="MBE9117682.1"/>
    <property type="molecule type" value="Genomic_DNA"/>
</dbReference>
<organism evidence="1 2">
    <name type="scientific">Lusitaniella coriacea LEGE 07157</name>
    <dbReference type="NCBI Taxonomy" id="945747"/>
    <lineage>
        <taxon>Bacteria</taxon>
        <taxon>Bacillati</taxon>
        <taxon>Cyanobacteriota</taxon>
        <taxon>Cyanophyceae</taxon>
        <taxon>Spirulinales</taxon>
        <taxon>Lusitaniellaceae</taxon>
        <taxon>Lusitaniella</taxon>
    </lineage>
</organism>
<name>A0A8J7DY62_9CYAN</name>
<evidence type="ECO:0000313" key="1">
    <source>
        <dbReference type="EMBL" id="MBE9117682.1"/>
    </source>
</evidence>
<protein>
    <submittedName>
        <fullName evidence="1">Uncharacterized protein</fullName>
    </submittedName>
</protein>
<dbReference type="RefSeq" id="WP_194030766.1">
    <property type="nucleotide sequence ID" value="NZ_JADEWZ010000028.1"/>
</dbReference>
<keyword evidence="2" id="KW-1185">Reference proteome</keyword>
<evidence type="ECO:0000313" key="2">
    <source>
        <dbReference type="Proteomes" id="UP000654482"/>
    </source>
</evidence>
<gene>
    <name evidence="1" type="ORF">IQ249_17435</name>
</gene>
<accession>A0A8J7DY62</accession>
<reference evidence="1" key="1">
    <citation type="submission" date="2020-10" db="EMBL/GenBank/DDBJ databases">
        <authorList>
            <person name="Castelo-Branco R."/>
            <person name="Eusebio N."/>
            <person name="Adriana R."/>
            <person name="Vieira A."/>
            <person name="Brugerolle De Fraissinette N."/>
            <person name="Rezende De Castro R."/>
            <person name="Schneider M.P."/>
            <person name="Vasconcelos V."/>
            <person name="Leao P.N."/>
        </authorList>
    </citation>
    <scope>NUCLEOTIDE SEQUENCE</scope>
    <source>
        <strain evidence="1">LEGE 07157</strain>
    </source>
</reference>